<accession>A0ABN1YHW5</accession>
<organism evidence="1 2">
    <name type="scientific">Streptomyces thermospinosisporus</name>
    <dbReference type="NCBI Taxonomy" id="161482"/>
    <lineage>
        <taxon>Bacteria</taxon>
        <taxon>Bacillati</taxon>
        <taxon>Actinomycetota</taxon>
        <taxon>Actinomycetes</taxon>
        <taxon>Kitasatosporales</taxon>
        <taxon>Streptomycetaceae</taxon>
        <taxon>Streptomyces</taxon>
    </lineage>
</organism>
<sequence>MFSRGVATSPAIRVAVRCWMSSLRLGVPDIGMHTIVRQRGAPVPGVSTAGTCVTYSDGYAQILILRSDGDP</sequence>
<reference evidence="1 2" key="1">
    <citation type="journal article" date="2019" name="Int. J. Syst. Evol. Microbiol.">
        <title>The Global Catalogue of Microorganisms (GCM) 10K type strain sequencing project: providing services to taxonomists for standard genome sequencing and annotation.</title>
        <authorList>
            <consortium name="The Broad Institute Genomics Platform"/>
            <consortium name="The Broad Institute Genome Sequencing Center for Infectious Disease"/>
            <person name="Wu L."/>
            <person name="Ma J."/>
        </authorList>
    </citation>
    <scope>NUCLEOTIDE SEQUENCE [LARGE SCALE GENOMIC DNA]</scope>
    <source>
        <strain evidence="1 2">JCM 11756</strain>
    </source>
</reference>
<dbReference type="Proteomes" id="UP001500973">
    <property type="component" value="Unassembled WGS sequence"/>
</dbReference>
<evidence type="ECO:0000313" key="2">
    <source>
        <dbReference type="Proteomes" id="UP001500973"/>
    </source>
</evidence>
<comment type="caution">
    <text evidence="1">The sequence shown here is derived from an EMBL/GenBank/DDBJ whole genome shotgun (WGS) entry which is preliminary data.</text>
</comment>
<gene>
    <name evidence="1" type="ORF">GCM10009601_00840</name>
</gene>
<keyword evidence="2" id="KW-1185">Reference proteome</keyword>
<evidence type="ECO:0000313" key="1">
    <source>
        <dbReference type="EMBL" id="GAA1413957.1"/>
    </source>
</evidence>
<proteinExistence type="predicted"/>
<dbReference type="EMBL" id="BAAAIZ010000001">
    <property type="protein sequence ID" value="GAA1413957.1"/>
    <property type="molecule type" value="Genomic_DNA"/>
</dbReference>
<protein>
    <submittedName>
        <fullName evidence="1">Uncharacterized protein</fullName>
    </submittedName>
</protein>
<name>A0ABN1YHW5_9ACTN</name>